<gene>
    <name evidence="2" type="ORF">O181_104363</name>
</gene>
<protein>
    <submittedName>
        <fullName evidence="2">Uncharacterized protein</fullName>
    </submittedName>
</protein>
<proteinExistence type="predicted"/>
<reference evidence="2" key="1">
    <citation type="submission" date="2021-03" db="EMBL/GenBank/DDBJ databases">
        <title>Draft genome sequence of rust myrtle Austropuccinia psidii MF-1, a brazilian biotype.</title>
        <authorList>
            <person name="Quecine M.C."/>
            <person name="Pachon D.M.R."/>
            <person name="Bonatelli M.L."/>
            <person name="Correr F.H."/>
            <person name="Franceschini L.M."/>
            <person name="Leite T.F."/>
            <person name="Margarido G.R.A."/>
            <person name="Almeida C.A."/>
            <person name="Ferrarezi J.A."/>
            <person name="Labate C.A."/>
        </authorList>
    </citation>
    <scope>NUCLEOTIDE SEQUENCE</scope>
    <source>
        <strain evidence="2">MF-1</strain>
    </source>
</reference>
<evidence type="ECO:0000256" key="1">
    <source>
        <dbReference type="SAM" id="MobiDB-lite"/>
    </source>
</evidence>
<dbReference type="EMBL" id="AVOT02076138">
    <property type="protein sequence ID" value="MBW0564648.1"/>
    <property type="molecule type" value="Genomic_DNA"/>
</dbReference>
<feature type="region of interest" description="Disordered" evidence="1">
    <location>
        <begin position="60"/>
        <end position="87"/>
    </location>
</feature>
<organism evidence="2 3">
    <name type="scientific">Austropuccinia psidii MF-1</name>
    <dbReference type="NCBI Taxonomy" id="1389203"/>
    <lineage>
        <taxon>Eukaryota</taxon>
        <taxon>Fungi</taxon>
        <taxon>Dikarya</taxon>
        <taxon>Basidiomycota</taxon>
        <taxon>Pucciniomycotina</taxon>
        <taxon>Pucciniomycetes</taxon>
        <taxon>Pucciniales</taxon>
        <taxon>Sphaerophragmiaceae</taxon>
        <taxon>Austropuccinia</taxon>
    </lineage>
</organism>
<dbReference type="Proteomes" id="UP000765509">
    <property type="component" value="Unassembled WGS sequence"/>
</dbReference>
<accession>A0A9Q3PJX7</accession>
<evidence type="ECO:0000313" key="3">
    <source>
        <dbReference type="Proteomes" id="UP000765509"/>
    </source>
</evidence>
<sequence length="205" mass="23190">MSPVHLRNLGIPRNQPEDRQGLFRTRIPGTGHLGNSGGWKDTEGNYTHFSFHLSIQQKPQTRGLEVYGSSSSAPPTPQRSFAMEHGKKEVQPSLTLGRTWSKIPEDMSQSDTLQGSYGNHKMMESQQEVQTPGGEGNQDKGKSSHYPRYRITAEPDRAYYDSLRLTRSIATQLSSGFTTFRHQQISCQEWPFFTIPGSFQEKTRI</sequence>
<comment type="caution">
    <text evidence="2">The sequence shown here is derived from an EMBL/GenBank/DDBJ whole genome shotgun (WGS) entry which is preliminary data.</text>
</comment>
<feature type="region of interest" description="Disordered" evidence="1">
    <location>
        <begin position="1"/>
        <end position="20"/>
    </location>
</feature>
<keyword evidence="3" id="KW-1185">Reference proteome</keyword>
<name>A0A9Q3PJX7_9BASI</name>
<dbReference type="AlphaFoldDB" id="A0A9Q3PJX7"/>
<evidence type="ECO:0000313" key="2">
    <source>
        <dbReference type="EMBL" id="MBW0564648.1"/>
    </source>
</evidence>
<feature type="region of interest" description="Disordered" evidence="1">
    <location>
        <begin position="124"/>
        <end position="150"/>
    </location>
</feature>